<dbReference type="Proteomes" id="UP000027135">
    <property type="component" value="Unassembled WGS sequence"/>
</dbReference>
<keyword evidence="1" id="KW-1133">Transmembrane helix</keyword>
<evidence type="ECO:0000313" key="3">
    <source>
        <dbReference type="Proteomes" id="UP000027135"/>
    </source>
</evidence>
<feature type="transmembrane region" description="Helical" evidence="1">
    <location>
        <begin position="165"/>
        <end position="187"/>
    </location>
</feature>
<dbReference type="eggNOG" id="ENOG502QWAJ">
    <property type="taxonomic scope" value="Eukaryota"/>
</dbReference>
<feature type="transmembrane region" description="Helical" evidence="1">
    <location>
        <begin position="82"/>
        <end position="98"/>
    </location>
</feature>
<dbReference type="FunCoup" id="A0A067R785">
    <property type="interactions" value="93"/>
</dbReference>
<dbReference type="PANTHER" id="PTHR20948:SF2">
    <property type="entry name" value="TRANSMEMBRANE PROTEIN 164"/>
    <property type="match status" value="1"/>
</dbReference>
<keyword evidence="3" id="KW-1185">Reference proteome</keyword>
<keyword evidence="1" id="KW-0812">Transmembrane</keyword>
<evidence type="ECO:0000313" key="2">
    <source>
        <dbReference type="EMBL" id="KDR15349.1"/>
    </source>
</evidence>
<dbReference type="AlphaFoldDB" id="A0A067R785"/>
<evidence type="ECO:0008006" key="4">
    <source>
        <dbReference type="Google" id="ProtNLM"/>
    </source>
</evidence>
<evidence type="ECO:0000256" key="1">
    <source>
        <dbReference type="SAM" id="Phobius"/>
    </source>
</evidence>
<protein>
    <recommendedName>
        <fullName evidence="4">Transmembrane protein 164</fullName>
    </recommendedName>
</protein>
<feature type="transmembrane region" description="Helical" evidence="1">
    <location>
        <begin position="199"/>
        <end position="220"/>
    </location>
</feature>
<feature type="transmembrane region" description="Helical" evidence="1">
    <location>
        <begin position="133"/>
        <end position="153"/>
    </location>
</feature>
<dbReference type="OMA" id="TMSRYSL"/>
<dbReference type="InterPro" id="IPR026508">
    <property type="entry name" value="TMEM164"/>
</dbReference>
<dbReference type="STRING" id="136037.A0A067R785"/>
<dbReference type="EMBL" id="KK852829">
    <property type="protein sequence ID" value="KDR15349.1"/>
    <property type="molecule type" value="Genomic_DNA"/>
</dbReference>
<feature type="transmembrane region" description="Helical" evidence="1">
    <location>
        <begin position="104"/>
        <end position="124"/>
    </location>
</feature>
<gene>
    <name evidence="2" type="ORF">L798_10828</name>
</gene>
<dbReference type="OrthoDB" id="17328at2759"/>
<sequence length="296" mass="33630">MRNHFDFCHHCAMFEWAYSGVNASMPNNGGPECTAFLSPSRRLIETGITLAFAVICILWGYRNLSLIPQICICSQKADTGKRVLLVIISLMWGMEIGFKCASRTVIYLLNPCHITTALQIYLLAAQPSRLVTIIYRLQLNFLNGAVLACAFPWTETRLFPFEKSIYWIQHSMMVIVPYYLLQLGGAYNVEKYSDFSWCLVAYGMNLVYHFAFLQAVAIPLQVNLNLMLCPMELDPFYGPYYRIIAVAHQAILCPLTCKVFCAISSLFTTPKQHLCDSSCECNLVQCSCQNRHLHKD</sequence>
<dbReference type="PANTHER" id="PTHR20948">
    <property type="entry name" value="TRANSMEMBRANE PROTEIN 164"/>
    <property type="match status" value="1"/>
</dbReference>
<feature type="transmembrane region" description="Helical" evidence="1">
    <location>
        <begin position="43"/>
        <end position="61"/>
    </location>
</feature>
<accession>A0A067R785</accession>
<dbReference type="InParanoid" id="A0A067R785"/>
<dbReference type="Pfam" id="PF14808">
    <property type="entry name" value="TMEM164"/>
    <property type="match status" value="1"/>
</dbReference>
<keyword evidence="1" id="KW-0472">Membrane</keyword>
<feature type="transmembrane region" description="Helical" evidence="1">
    <location>
        <begin position="240"/>
        <end position="263"/>
    </location>
</feature>
<proteinExistence type="predicted"/>
<organism evidence="2 3">
    <name type="scientific">Zootermopsis nevadensis</name>
    <name type="common">Dampwood termite</name>
    <dbReference type="NCBI Taxonomy" id="136037"/>
    <lineage>
        <taxon>Eukaryota</taxon>
        <taxon>Metazoa</taxon>
        <taxon>Ecdysozoa</taxon>
        <taxon>Arthropoda</taxon>
        <taxon>Hexapoda</taxon>
        <taxon>Insecta</taxon>
        <taxon>Pterygota</taxon>
        <taxon>Neoptera</taxon>
        <taxon>Polyneoptera</taxon>
        <taxon>Dictyoptera</taxon>
        <taxon>Blattodea</taxon>
        <taxon>Blattoidea</taxon>
        <taxon>Termitoidae</taxon>
        <taxon>Termopsidae</taxon>
        <taxon>Zootermopsis</taxon>
    </lineage>
</organism>
<name>A0A067R785_ZOONE</name>
<reference evidence="2 3" key="1">
    <citation type="journal article" date="2014" name="Nat. Commun.">
        <title>Molecular traces of alternative social organization in a termite genome.</title>
        <authorList>
            <person name="Terrapon N."/>
            <person name="Li C."/>
            <person name="Robertson H.M."/>
            <person name="Ji L."/>
            <person name="Meng X."/>
            <person name="Booth W."/>
            <person name="Chen Z."/>
            <person name="Childers C.P."/>
            <person name="Glastad K.M."/>
            <person name="Gokhale K."/>
            <person name="Gowin J."/>
            <person name="Gronenberg W."/>
            <person name="Hermansen R.A."/>
            <person name="Hu H."/>
            <person name="Hunt B.G."/>
            <person name="Huylmans A.K."/>
            <person name="Khalil S.M."/>
            <person name="Mitchell R.D."/>
            <person name="Munoz-Torres M.C."/>
            <person name="Mustard J.A."/>
            <person name="Pan H."/>
            <person name="Reese J.T."/>
            <person name="Scharf M.E."/>
            <person name="Sun F."/>
            <person name="Vogel H."/>
            <person name="Xiao J."/>
            <person name="Yang W."/>
            <person name="Yang Z."/>
            <person name="Yang Z."/>
            <person name="Zhou J."/>
            <person name="Zhu J."/>
            <person name="Brent C.S."/>
            <person name="Elsik C.G."/>
            <person name="Goodisman M.A."/>
            <person name="Liberles D.A."/>
            <person name="Roe R.M."/>
            <person name="Vargo E.L."/>
            <person name="Vilcinskas A."/>
            <person name="Wang J."/>
            <person name="Bornberg-Bauer E."/>
            <person name="Korb J."/>
            <person name="Zhang G."/>
            <person name="Liebig J."/>
        </authorList>
    </citation>
    <scope>NUCLEOTIDE SEQUENCE [LARGE SCALE GENOMIC DNA]</scope>
    <source>
        <tissue evidence="2">Whole organism</tissue>
    </source>
</reference>